<keyword evidence="2" id="KW-0472">Membrane</keyword>
<dbReference type="InterPro" id="IPR043729">
    <property type="entry name" value="DUF5672"/>
</dbReference>
<organism evidence="4 5">
    <name type="scientific">Arthrobotrys conoides</name>
    <dbReference type="NCBI Taxonomy" id="74498"/>
    <lineage>
        <taxon>Eukaryota</taxon>
        <taxon>Fungi</taxon>
        <taxon>Dikarya</taxon>
        <taxon>Ascomycota</taxon>
        <taxon>Pezizomycotina</taxon>
        <taxon>Orbiliomycetes</taxon>
        <taxon>Orbiliales</taxon>
        <taxon>Orbiliaceae</taxon>
        <taxon>Arthrobotrys</taxon>
    </lineage>
</organism>
<reference evidence="4 5" key="1">
    <citation type="submission" date="2019-10" db="EMBL/GenBank/DDBJ databases">
        <authorList>
            <person name="Palmer J.M."/>
        </authorList>
    </citation>
    <scope>NUCLEOTIDE SEQUENCE [LARGE SCALE GENOMIC DNA]</scope>
    <source>
        <strain evidence="4 5">TWF506</strain>
    </source>
</reference>
<feature type="transmembrane region" description="Helical" evidence="2">
    <location>
        <begin position="86"/>
        <end position="106"/>
    </location>
</feature>
<evidence type="ECO:0000313" key="5">
    <source>
        <dbReference type="Proteomes" id="UP001307849"/>
    </source>
</evidence>
<keyword evidence="5" id="KW-1185">Reference proteome</keyword>
<feature type="region of interest" description="Disordered" evidence="1">
    <location>
        <begin position="1"/>
        <end position="25"/>
    </location>
</feature>
<sequence>MFRPFKEATGDLLPTREPQPAPKPCSCATFPPGVIREKKDDDYFKEHKNKNPQLPTFLCMHLRQLSFPVVPLFFRRHRRGSFSLMLSTRNVLVAVTLLVLLGLITLTPSQPLTLNPVHDQVHDQVPKPSRQFKISSKVATIADTSFTAQHVPLVMHFSGVLGPEWPIVYYTSRETYDTYLKPGVANVSRVWTRAVDEGRIQVRFLPSRFEMTTRPGVNSFLTDKWMWQDLAPAKHVLIFQADAIICGNAHKTVDDFLEWDFIGATLAPEGRMYNGGLSLRNRNTVMKILNEHNYQEDLKAKLFKFEGEDVWYSKHMDLIGAKLPSNEVALEFACEYHFHIQAQKQPMGYHKVHKAAPSKITEIAEWCPEIHLAAPGKLEKS</sequence>
<protein>
    <recommendedName>
        <fullName evidence="3">DUF5672 domain-containing protein</fullName>
    </recommendedName>
</protein>
<proteinExistence type="predicted"/>
<evidence type="ECO:0000256" key="1">
    <source>
        <dbReference type="SAM" id="MobiDB-lite"/>
    </source>
</evidence>
<evidence type="ECO:0000313" key="4">
    <source>
        <dbReference type="EMBL" id="KAK6518788.1"/>
    </source>
</evidence>
<feature type="domain" description="DUF5672" evidence="3">
    <location>
        <begin position="199"/>
        <end position="350"/>
    </location>
</feature>
<dbReference type="Proteomes" id="UP001307849">
    <property type="component" value="Unassembled WGS sequence"/>
</dbReference>
<evidence type="ECO:0000256" key="2">
    <source>
        <dbReference type="SAM" id="Phobius"/>
    </source>
</evidence>
<gene>
    <name evidence="4" type="ORF">TWF506_005923</name>
</gene>
<dbReference type="AlphaFoldDB" id="A0AAN8RQ67"/>
<keyword evidence="2" id="KW-1133">Transmembrane helix</keyword>
<comment type="caution">
    <text evidence="4">The sequence shown here is derived from an EMBL/GenBank/DDBJ whole genome shotgun (WGS) entry which is preliminary data.</text>
</comment>
<name>A0AAN8RQ67_9PEZI</name>
<evidence type="ECO:0000259" key="3">
    <source>
        <dbReference type="Pfam" id="PF18922"/>
    </source>
</evidence>
<dbReference type="EMBL" id="JAVHJM010000002">
    <property type="protein sequence ID" value="KAK6518788.1"/>
    <property type="molecule type" value="Genomic_DNA"/>
</dbReference>
<dbReference type="Pfam" id="PF18922">
    <property type="entry name" value="DUF5672"/>
    <property type="match status" value="1"/>
</dbReference>
<keyword evidence="2" id="KW-0812">Transmembrane</keyword>
<accession>A0AAN8RQ67</accession>